<evidence type="ECO:0000313" key="2">
    <source>
        <dbReference type="Proteomes" id="UP000639010"/>
    </source>
</evidence>
<dbReference type="Proteomes" id="UP000639010">
    <property type="component" value="Unassembled WGS sequence"/>
</dbReference>
<dbReference type="InterPro" id="IPR025127">
    <property type="entry name" value="DUF4054"/>
</dbReference>
<gene>
    <name evidence="1" type="ORF">H4684_002298</name>
</gene>
<comment type="caution">
    <text evidence="1">The sequence shown here is derived from an EMBL/GenBank/DDBJ whole genome shotgun (WGS) entry which is preliminary data.</text>
</comment>
<dbReference type="RefSeq" id="WP_192623813.1">
    <property type="nucleotide sequence ID" value="NZ_JADBGG010000016.1"/>
</dbReference>
<keyword evidence="2" id="KW-1185">Reference proteome</keyword>
<name>A0ABR9H4L5_9BACT</name>
<reference evidence="1 2" key="1">
    <citation type="submission" date="2020-10" db="EMBL/GenBank/DDBJ databases">
        <title>Genomic Encyclopedia of Type Strains, Phase IV (KMG-IV): sequencing the most valuable type-strain genomes for metagenomic binning, comparative biology and taxonomic classification.</title>
        <authorList>
            <person name="Goeker M."/>
        </authorList>
    </citation>
    <scope>NUCLEOTIDE SEQUENCE [LARGE SCALE GENOMIC DNA]</scope>
    <source>
        <strain evidence="1 2">DSM 4194</strain>
    </source>
</reference>
<evidence type="ECO:0008006" key="3">
    <source>
        <dbReference type="Google" id="ProtNLM"/>
    </source>
</evidence>
<protein>
    <recommendedName>
        <fullName evidence="3">DUF4054 domain-containing protein</fullName>
    </recommendedName>
</protein>
<sequence length="132" mass="13980">MPTVQEFRESFPQFTVELFPDGRVLFALALAEKQLSAERWGDWWADGCCLHAAHHLTLERAAIKSQDGTGGMDAAAGPVVSVSKSVGGVSKSESRAGAAATGNIGAGHWNDTIYGKQYWQMAQLVGAGGMVV</sequence>
<accession>A0ABR9H4L5</accession>
<proteinExistence type="predicted"/>
<organism evidence="1 2">
    <name type="scientific">Desulfomicrobium macestii</name>
    <dbReference type="NCBI Taxonomy" id="90731"/>
    <lineage>
        <taxon>Bacteria</taxon>
        <taxon>Pseudomonadati</taxon>
        <taxon>Thermodesulfobacteriota</taxon>
        <taxon>Desulfovibrionia</taxon>
        <taxon>Desulfovibrionales</taxon>
        <taxon>Desulfomicrobiaceae</taxon>
        <taxon>Desulfomicrobium</taxon>
    </lineage>
</organism>
<dbReference type="EMBL" id="JADBGG010000016">
    <property type="protein sequence ID" value="MBE1425641.1"/>
    <property type="molecule type" value="Genomic_DNA"/>
</dbReference>
<evidence type="ECO:0000313" key="1">
    <source>
        <dbReference type="EMBL" id="MBE1425641.1"/>
    </source>
</evidence>
<dbReference type="Pfam" id="PF13262">
    <property type="entry name" value="DUF4054"/>
    <property type="match status" value="1"/>
</dbReference>